<dbReference type="RefSeq" id="WP_223365578.1">
    <property type="nucleotide sequence ID" value="NZ_NBPI01000021.1"/>
</dbReference>
<organism evidence="2 3">
    <name type="scientific">Salmonella enterica subsp. enterica serovar Rough O:d:1,7</name>
    <dbReference type="NCBI Taxonomy" id="1974323"/>
    <lineage>
        <taxon>Bacteria</taxon>
        <taxon>Pseudomonadati</taxon>
        <taxon>Pseudomonadota</taxon>
        <taxon>Gammaproteobacteria</taxon>
        <taxon>Enterobacterales</taxon>
        <taxon>Enterobacteriaceae</taxon>
        <taxon>Salmonella</taxon>
    </lineage>
</organism>
<dbReference type="EMBL" id="NBPI01000021">
    <property type="protein sequence ID" value="OSD65935.1"/>
    <property type="molecule type" value="Genomic_DNA"/>
</dbReference>
<keyword evidence="1" id="KW-0472">Membrane</keyword>
<comment type="caution">
    <text evidence="2">The sequence shown here is derived from an EMBL/GenBank/DDBJ whole genome shotgun (WGS) entry which is preliminary data.</text>
</comment>
<reference evidence="2 3" key="1">
    <citation type="submission" date="2017-03" db="EMBL/GenBank/DDBJ databases">
        <title>Salmonella serotype comparative study.</title>
        <authorList>
            <person name="Liao J."/>
        </authorList>
    </citation>
    <scope>NUCLEOTIDE SEQUENCE [LARGE SCALE GENOMIC DNA]</scope>
    <source>
        <strain evidence="2 3">NY_FSL S10-1448</strain>
    </source>
</reference>
<dbReference type="AlphaFoldDB" id="A0A974KE83"/>
<accession>A0A974KE83</accession>
<feature type="transmembrane region" description="Helical" evidence="1">
    <location>
        <begin position="32"/>
        <end position="55"/>
    </location>
</feature>
<keyword evidence="1" id="KW-1133">Transmembrane helix</keyword>
<name>A0A974KE83_SALET</name>
<evidence type="ECO:0000313" key="3">
    <source>
        <dbReference type="Proteomes" id="UP000868515"/>
    </source>
</evidence>
<keyword evidence="1" id="KW-0812">Transmembrane</keyword>
<protein>
    <submittedName>
        <fullName evidence="2">Uncharacterized protein</fullName>
    </submittedName>
</protein>
<proteinExistence type="predicted"/>
<feature type="transmembrane region" description="Helical" evidence="1">
    <location>
        <begin position="7"/>
        <end position="26"/>
    </location>
</feature>
<gene>
    <name evidence="2" type="ORF">R537_21525</name>
</gene>
<sequence length="68" mass="8020">MRLPEKLPLYAKWVVVWLVVLPMILYRVEYSGVFASAWVCVMVVGFGFGFCVPLVDRVFFFLCQRWKL</sequence>
<evidence type="ECO:0000256" key="1">
    <source>
        <dbReference type="SAM" id="Phobius"/>
    </source>
</evidence>
<dbReference type="Proteomes" id="UP000868515">
    <property type="component" value="Unassembled WGS sequence"/>
</dbReference>
<evidence type="ECO:0000313" key="2">
    <source>
        <dbReference type="EMBL" id="OSD65935.1"/>
    </source>
</evidence>